<feature type="transmembrane region" description="Helical" evidence="5">
    <location>
        <begin position="40"/>
        <end position="60"/>
    </location>
</feature>
<gene>
    <name evidence="8" type="ORF">DNJ96_10420</name>
</gene>
<evidence type="ECO:0000256" key="3">
    <source>
        <dbReference type="ARBA" id="ARBA00022989"/>
    </source>
</evidence>
<keyword evidence="3 5" id="KW-1133">Transmembrane helix</keyword>
<accession>A0A4Q9R8Z1</accession>
<keyword evidence="6" id="KW-0732">Signal</keyword>
<evidence type="ECO:0000313" key="8">
    <source>
        <dbReference type="EMBL" id="TBU96550.1"/>
    </source>
</evidence>
<dbReference type="PANTHER" id="PTHR32322:SF9">
    <property type="entry name" value="AMINO-ACID METABOLITE EFFLUX PUMP-RELATED"/>
    <property type="match status" value="1"/>
</dbReference>
<sequence>MTTPLKTSQCLSLTALAMLAFAGNSLLCRAALDTTSIDAATFTLVRLLAGALMLEAILRLGRKARPAGAGDWRSALALFAYAAGFSWAYIGLATATGALLLFGAVQLSMVGWAIWRGERLRAWQWGGFALAVAGLVIMLLPGIEAPSWQDASLMLLAGVAWAVYSVRGRSQPAPLVATTRNFWRAGLLAALMCLPFVSRLTLDTTGLVYAVLAGALASGVGYTIWYGVMQQLSTASAASVQLSVPVISALGAVGLLDEALTARLLLSSLAILGGVALVILAGRHSIPVIR</sequence>
<evidence type="ECO:0000256" key="4">
    <source>
        <dbReference type="ARBA" id="ARBA00023136"/>
    </source>
</evidence>
<feature type="chain" id="PRO_5020818403" evidence="6">
    <location>
        <begin position="23"/>
        <end position="290"/>
    </location>
</feature>
<dbReference type="Pfam" id="PF00892">
    <property type="entry name" value="EamA"/>
    <property type="match status" value="1"/>
</dbReference>
<evidence type="ECO:0000256" key="6">
    <source>
        <dbReference type="SAM" id="SignalP"/>
    </source>
</evidence>
<dbReference type="InterPro" id="IPR000620">
    <property type="entry name" value="EamA_dom"/>
</dbReference>
<dbReference type="OrthoDB" id="321830at2"/>
<evidence type="ECO:0000313" key="9">
    <source>
        <dbReference type="Proteomes" id="UP000292639"/>
    </source>
</evidence>
<dbReference type="Proteomes" id="UP000292639">
    <property type="component" value="Unassembled WGS sequence"/>
</dbReference>
<dbReference type="InterPro" id="IPR050638">
    <property type="entry name" value="AA-Vitamin_Transporters"/>
</dbReference>
<feature type="transmembrane region" description="Helical" evidence="5">
    <location>
        <begin position="182"/>
        <end position="201"/>
    </location>
</feature>
<feature type="transmembrane region" description="Helical" evidence="5">
    <location>
        <begin position="207"/>
        <end position="228"/>
    </location>
</feature>
<name>A0A4Q9R8Z1_9GAMM</name>
<dbReference type="SUPFAM" id="SSF103481">
    <property type="entry name" value="Multidrug resistance efflux transporter EmrE"/>
    <property type="match status" value="2"/>
</dbReference>
<dbReference type="EMBL" id="QJUP01000012">
    <property type="protein sequence ID" value="TBU96550.1"/>
    <property type="molecule type" value="Genomic_DNA"/>
</dbReference>
<protein>
    <submittedName>
        <fullName evidence="8">EamA family transporter</fullName>
    </submittedName>
</protein>
<comment type="subcellular location">
    <subcellularLocation>
        <location evidence="1">Membrane</location>
        <topology evidence="1">Multi-pass membrane protein</topology>
    </subcellularLocation>
</comment>
<evidence type="ECO:0000256" key="2">
    <source>
        <dbReference type="ARBA" id="ARBA00022692"/>
    </source>
</evidence>
<keyword evidence="2 5" id="KW-0812">Transmembrane</keyword>
<comment type="caution">
    <text evidence="8">The sequence shown here is derived from an EMBL/GenBank/DDBJ whole genome shotgun (WGS) entry which is preliminary data.</text>
</comment>
<evidence type="ECO:0000259" key="7">
    <source>
        <dbReference type="Pfam" id="PF00892"/>
    </source>
</evidence>
<proteinExistence type="predicted"/>
<dbReference type="RefSeq" id="WP_131184605.1">
    <property type="nucleotide sequence ID" value="NZ_QJUO01000015.1"/>
</dbReference>
<evidence type="ECO:0000256" key="1">
    <source>
        <dbReference type="ARBA" id="ARBA00004141"/>
    </source>
</evidence>
<feature type="domain" description="EamA" evidence="7">
    <location>
        <begin position="152"/>
        <end position="279"/>
    </location>
</feature>
<feature type="transmembrane region" description="Helical" evidence="5">
    <location>
        <begin position="122"/>
        <end position="140"/>
    </location>
</feature>
<feature type="transmembrane region" description="Helical" evidence="5">
    <location>
        <begin position="262"/>
        <end position="282"/>
    </location>
</feature>
<feature type="signal peptide" evidence="6">
    <location>
        <begin position="1"/>
        <end position="22"/>
    </location>
</feature>
<dbReference type="GO" id="GO:0016020">
    <property type="term" value="C:membrane"/>
    <property type="evidence" value="ECO:0007669"/>
    <property type="project" value="UniProtKB-SubCell"/>
</dbReference>
<keyword evidence="4 5" id="KW-0472">Membrane</keyword>
<evidence type="ECO:0000256" key="5">
    <source>
        <dbReference type="SAM" id="Phobius"/>
    </source>
</evidence>
<dbReference type="AlphaFoldDB" id="A0A4Q9R8Z1"/>
<reference evidence="8 9" key="1">
    <citation type="submission" date="2018-06" db="EMBL/GenBank/DDBJ databases">
        <title>Three novel Pseudomonas species isolated from symptomatic oak.</title>
        <authorList>
            <person name="Bueno-Gonzalez V."/>
            <person name="Brady C."/>
        </authorList>
    </citation>
    <scope>NUCLEOTIDE SEQUENCE [LARGE SCALE GENOMIC DNA]</scope>
    <source>
        <strain evidence="8 9">P17C</strain>
    </source>
</reference>
<dbReference type="PANTHER" id="PTHR32322">
    <property type="entry name" value="INNER MEMBRANE TRANSPORTER"/>
    <property type="match status" value="1"/>
</dbReference>
<dbReference type="InterPro" id="IPR037185">
    <property type="entry name" value="EmrE-like"/>
</dbReference>
<keyword evidence="9" id="KW-1185">Reference proteome</keyword>
<organism evidence="8 9">
    <name type="scientific">Stutzerimonas kirkiae</name>
    <dbReference type="NCBI Taxonomy" id="2211392"/>
    <lineage>
        <taxon>Bacteria</taxon>
        <taxon>Pseudomonadati</taxon>
        <taxon>Pseudomonadota</taxon>
        <taxon>Gammaproteobacteria</taxon>
        <taxon>Pseudomonadales</taxon>
        <taxon>Pseudomonadaceae</taxon>
        <taxon>Stutzerimonas</taxon>
    </lineage>
</organism>